<accession>A0A167ULA0</accession>
<organism evidence="1 2">
    <name type="scientific">Athelia psychrophila</name>
    <dbReference type="NCBI Taxonomy" id="1759441"/>
    <lineage>
        <taxon>Eukaryota</taxon>
        <taxon>Fungi</taxon>
        <taxon>Dikarya</taxon>
        <taxon>Basidiomycota</taxon>
        <taxon>Agaricomycotina</taxon>
        <taxon>Agaricomycetes</taxon>
        <taxon>Agaricomycetidae</taxon>
        <taxon>Atheliales</taxon>
        <taxon>Atheliaceae</taxon>
        <taxon>Athelia</taxon>
    </lineage>
</organism>
<sequence>MSNTTGRQESGIGLREFIDIAASLLTVGADFELLWVWLWETMSVTRTPPAYEAAFEFSETAA</sequence>
<dbReference type="EMBL" id="KV417965">
    <property type="protein sequence ID" value="KZP04059.1"/>
    <property type="molecule type" value="Genomic_DNA"/>
</dbReference>
<keyword evidence="2" id="KW-1185">Reference proteome</keyword>
<reference evidence="1 2" key="1">
    <citation type="journal article" date="2016" name="Mol. Biol. Evol.">
        <title>Comparative Genomics of Early-Diverging Mushroom-Forming Fungi Provides Insights into the Origins of Lignocellulose Decay Capabilities.</title>
        <authorList>
            <person name="Nagy L.G."/>
            <person name="Riley R."/>
            <person name="Tritt A."/>
            <person name="Adam C."/>
            <person name="Daum C."/>
            <person name="Floudas D."/>
            <person name="Sun H."/>
            <person name="Yadav J.S."/>
            <person name="Pangilinan J."/>
            <person name="Larsson K.H."/>
            <person name="Matsuura K."/>
            <person name="Barry K."/>
            <person name="Labutti K."/>
            <person name="Kuo R."/>
            <person name="Ohm R.A."/>
            <person name="Bhattacharya S.S."/>
            <person name="Shirouzu T."/>
            <person name="Yoshinaga Y."/>
            <person name="Martin F.M."/>
            <person name="Grigoriev I.V."/>
            <person name="Hibbett D.S."/>
        </authorList>
    </citation>
    <scope>NUCLEOTIDE SEQUENCE [LARGE SCALE GENOMIC DNA]</scope>
    <source>
        <strain evidence="1 2">CBS 109695</strain>
    </source>
</reference>
<name>A0A167ULA0_9AGAM</name>
<dbReference type="Proteomes" id="UP000076532">
    <property type="component" value="Unassembled WGS sequence"/>
</dbReference>
<evidence type="ECO:0000313" key="1">
    <source>
        <dbReference type="EMBL" id="KZP04059.1"/>
    </source>
</evidence>
<proteinExistence type="predicted"/>
<dbReference type="AlphaFoldDB" id="A0A167ULA0"/>
<gene>
    <name evidence="1" type="ORF">FIBSPDRAFT_941202</name>
</gene>
<protein>
    <submittedName>
        <fullName evidence="1">Uncharacterized protein</fullName>
    </submittedName>
</protein>
<evidence type="ECO:0000313" key="2">
    <source>
        <dbReference type="Proteomes" id="UP000076532"/>
    </source>
</evidence>